<dbReference type="PANTHER" id="PTHR13072:SF0">
    <property type="entry name" value="DYNACTIN SUBUNIT 6"/>
    <property type="match status" value="1"/>
</dbReference>
<accession>Q5DDL9</accession>
<reference evidence="7" key="1">
    <citation type="submission" date="2004-11" db="EMBL/GenBank/DDBJ databases">
        <title>The full-length cDNA sequences of Schistosoma japonicum genes.</title>
        <authorList>
            <person name="Han Z."/>
        </authorList>
    </citation>
    <scope>NUCLEOTIDE SEQUENCE</scope>
</reference>
<dbReference type="PANTHER" id="PTHR13072">
    <property type="entry name" value="DYNACTIN 6"/>
    <property type="match status" value="1"/>
</dbReference>
<dbReference type="InterPro" id="IPR027777">
    <property type="entry name" value="DCTN6"/>
</dbReference>
<comment type="function">
    <text evidence="6">Part of the dynactin complex that activates the molecular motor dynein for ultra-processive transport along microtubules.</text>
</comment>
<evidence type="ECO:0000256" key="3">
    <source>
        <dbReference type="ARBA" id="ARBA00016573"/>
    </source>
</evidence>
<dbReference type="GO" id="GO:0005869">
    <property type="term" value="C:dynactin complex"/>
    <property type="evidence" value="ECO:0007669"/>
    <property type="project" value="InterPro"/>
</dbReference>
<dbReference type="InterPro" id="IPR011004">
    <property type="entry name" value="Trimer_LpxA-like_sf"/>
</dbReference>
<dbReference type="AlphaFoldDB" id="Q5DDL9"/>
<evidence type="ECO:0000256" key="6">
    <source>
        <dbReference type="ARBA" id="ARBA00034687"/>
    </source>
</evidence>
<evidence type="ECO:0000256" key="2">
    <source>
        <dbReference type="ARBA" id="ARBA00007719"/>
    </source>
</evidence>
<dbReference type="Gene3D" id="2.160.10.10">
    <property type="entry name" value="Hexapeptide repeat proteins"/>
    <property type="match status" value="1"/>
</dbReference>
<dbReference type="GO" id="GO:0007052">
    <property type="term" value="P:mitotic spindle organization"/>
    <property type="evidence" value="ECO:0007669"/>
    <property type="project" value="TreeGrafter"/>
</dbReference>
<keyword evidence="4" id="KW-0963">Cytoplasm</keyword>
<evidence type="ECO:0000256" key="5">
    <source>
        <dbReference type="ARBA" id="ARBA00023212"/>
    </source>
</evidence>
<dbReference type="EMBL" id="AY814355">
    <property type="protein sequence ID" value="AAW26087.1"/>
    <property type="molecule type" value="mRNA"/>
</dbReference>
<protein>
    <recommendedName>
        <fullName evidence="3">Dynactin subunit 6</fullName>
    </recommendedName>
</protein>
<reference evidence="7" key="2">
    <citation type="journal article" date="2006" name="PLoS Pathog.">
        <title>New perspectives on host-parasite interplay by comparative transcriptomic and proteomic analyses of Schistosoma japonicum.</title>
        <authorList>
            <person name="Liu F."/>
            <person name="Lu J."/>
            <person name="Hu W."/>
            <person name="Wang S.Y."/>
            <person name="Cui S.J."/>
            <person name="Chi M."/>
            <person name="Yan Q."/>
            <person name="Wang X.R."/>
            <person name="Song H.D."/>
            <person name="Xu X.N."/>
            <person name="Wang J.J."/>
            <person name="Zhang X.L."/>
            <person name="Zhang X."/>
            <person name="Wang Z.Q."/>
            <person name="Xue C.L."/>
            <person name="Brindley P.J."/>
            <person name="McManus D.P."/>
            <person name="Yang P.Y."/>
            <person name="Feng Z."/>
            <person name="Chen Z."/>
            <person name="Han Z.G."/>
        </authorList>
    </citation>
    <scope>NUCLEOTIDE SEQUENCE</scope>
</reference>
<comment type="similarity">
    <text evidence="2">Belongs to the dynactin subunits 5/6 family. Dynactin subunit 6 subfamily.</text>
</comment>
<evidence type="ECO:0000256" key="1">
    <source>
        <dbReference type="ARBA" id="ARBA00004245"/>
    </source>
</evidence>
<keyword evidence="5" id="KW-0206">Cytoskeleton</keyword>
<evidence type="ECO:0000313" key="7">
    <source>
        <dbReference type="EMBL" id="AAW26087.1"/>
    </source>
</evidence>
<organism evidence="7">
    <name type="scientific">Schistosoma japonicum</name>
    <name type="common">Blood fluke</name>
    <dbReference type="NCBI Taxonomy" id="6182"/>
    <lineage>
        <taxon>Eukaryota</taxon>
        <taxon>Metazoa</taxon>
        <taxon>Spiralia</taxon>
        <taxon>Lophotrochozoa</taxon>
        <taxon>Platyhelminthes</taxon>
        <taxon>Trematoda</taxon>
        <taxon>Digenea</taxon>
        <taxon>Strigeidida</taxon>
        <taxon>Schistosomatoidea</taxon>
        <taxon>Schistosomatidae</taxon>
        <taxon>Schistosoma</taxon>
    </lineage>
</organism>
<comment type="subcellular location">
    <subcellularLocation>
        <location evidence="1">Cytoplasm</location>
        <location evidence="1">Cytoskeleton</location>
    </subcellularLocation>
</comment>
<proteinExistence type="evidence at transcript level"/>
<evidence type="ECO:0000256" key="4">
    <source>
        <dbReference type="ARBA" id="ARBA00022490"/>
    </source>
</evidence>
<dbReference type="SUPFAM" id="SSF51161">
    <property type="entry name" value="Trimeric LpxA-like enzymes"/>
    <property type="match status" value="1"/>
</dbReference>
<dbReference type="GO" id="GO:0070840">
    <property type="term" value="F:dynein complex binding"/>
    <property type="evidence" value="ECO:0007669"/>
    <property type="project" value="TreeGrafter"/>
</dbReference>
<name>Q5DDL9_SCHJA</name>
<sequence>MKPVAAFTSFRSQVHITPGAVVCSECELSGEIIIGANTIIHPRARIIAEAGPIHIGSFNLIEEQVEIVNKIPGFTMKIGDHNVFEVSYTYVILILIGHCFTESWLYKHAANSVLPTDQHSFLTDLSVIFN</sequence>